<dbReference type="EMBL" id="AP019860">
    <property type="protein sequence ID" value="BBM87374.1"/>
    <property type="molecule type" value="Genomic_DNA"/>
</dbReference>
<dbReference type="AlphaFoldDB" id="A0A5S9ISZ5"/>
<dbReference type="RefSeq" id="WP_151971396.1">
    <property type="nucleotide sequence ID" value="NZ_AP019860.1"/>
</dbReference>
<proteinExistence type="predicted"/>
<reference evidence="1 2" key="1">
    <citation type="submission" date="2019-08" db="EMBL/GenBank/DDBJ databases">
        <title>Complete genome sequence of Candidatus Uab amorphum.</title>
        <authorList>
            <person name="Shiratori T."/>
            <person name="Suzuki S."/>
            <person name="Kakizawa Y."/>
            <person name="Ishida K."/>
        </authorList>
    </citation>
    <scope>NUCLEOTIDE SEQUENCE [LARGE SCALE GENOMIC DNA]</scope>
    <source>
        <strain evidence="1 2">SRT547</strain>
    </source>
</reference>
<organism evidence="1 2">
    <name type="scientific">Uabimicrobium amorphum</name>
    <dbReference type="NCBI Taxonomy" id="2596890"/>
    <lineage>
        <taxon>Bacteria</taxon>
        <taxon>Pseudomonadati</taxon>
        <taxon>Planctomycetota</taxon>
        <taxon>Candidatus Uabimicrobiia</taxon>
        <taxon>Candidatus Uabimicrobiales</taxon>
        <taxon>Candidatus Uabimicrobiaceae</taxon>
        <taxon>Candidatus Uabimicrobium</taxon>
    </lineage>
</organism>
<evidence type="ECO:0000313" key="2">
    <source>
        <dbReference type="Proteomes" id="UP000326354"/>
    </source>
</evidence>
<dbReference type="OrthoDB" id="916795at2"/>
<sequence>MKIISALVVFIVAMLWWLFVSSSITIKVNPNMEDMLNNERYTPSTQSFLRGKHWLEDVGEITICADHDATSVEFHNAKDHKHRLSLKNIPLRLLVPRLHYKVEIADDFDAFNLMMAEYSRNGISVPVGSGGDSIAHFETNFEFSAPWKLKKDYEFEANPHFRPLRMGITNNCLSPGLWELNATDRAGEIYHSWFNMPENVYINTLASVNGVRRDFAKKALEWHTKNIALKLERLRKLEKDLGKHPIKFVDGVIGFSSQDSRRKLHKNYVKVEKAGVDIAPKYRREFVDYPVKMSDFIAPGKYSCKKNQEFDFGFLKQPIDAQVQMVKPQTHYNMETFLTQNSGEPYIEITIDLGKEKIIIGNLPLFLVVQQEDFQIHGFGVGVLSNSDFAERRKILIEKGPHPSFAYLAVWESEKLFALNSHDRGLEQIFIRAYPFTKNPYWEITITSFERIVDIVKYQIQIPKSLQQQVKKYTTQYITPSYFGYRDDNLR</sequence>
<keyword evidence="2" id="KW-1185">Reference proteome</keyword>
<protein>
    <submittedName>
        <fullName evidence="1">Uncharacterized protein</fullName>
    </submittedName>
</protein>
<evidence type="ECO:0000313" key="1">
    <source>
        <dbReference type="EMBL" id="BBM87374.1"/>
    </source>
</evidence>
<gene>
    <name evidence="1" type="ORF">UABAM_05783</name>
</gene>
<name>A0A5S9ISZ5_UABAM</name>
<dbReference type="Proteomes" id="UP000326354">
    <property type="component" value="Chromosome"/>
</dbReference>
<accession>A0A5S9ISZ5</accession>
<dbReference type="KEGG" id="uam:UABAM_05783"/>